<proteinExistence type="predicted"/>
<sequence length="150" mass="15447">MHTQDAGVGRQSLCSAIVATGEHDREIPSPAAFGSSQPIPRTQLVANLDEIGEFPIGFDHDDDHTLLGKLLGGESVLTGINPADNTDSDPLAGGGAGDSALRLILLSISPGRRIGHGHDGGCMLDDSSALAKPITSRSAHSKLTTSTTWG</sequence>
<dbReference type="AlphaFoldDB" id="A0A934UUM5"/>
<dbReference type="RefSeq" id="WP_200114765.1">
    <property type="nucleotide sequence ID" value="NZ_JAEHOH010000007.1"/>
</dbReference>
<protein>
    <submittedName>
        <fullName evidence="1">Uncharacterized protein</fullName>
    </submittedName>
</protein>
<dbReference type="Proteomes" id="UP000608530">
    <property type="component" value="Unassembled WGS sequence"/>
</dbReference>
<organism evidence="1 2">
    <name type="scientific">Leucobacter chromiisoli</name>
    <dbReference type="NCBI Taxonomy" id="2796471"/>
    <lineage>
        <taxon>Bacteria</taxon>
        <taxon>Bacillati</taxon>
        <taxon>Actinomycetota</taxon>
        <taxon>Actinomycetes</taxon>
        <taxon>Micrococcales</taxon>
        <taxon>Microbacteriaceae</taxon>
        <taxon>Leucobacter</taxon>
    </lineage>
</organism>
<name>A0A934UUM5_9MICO</name>
<reference evidence="1" key="1">
    <citation type="submission" date="2020-12" db="EMBL/GenBank/DDBJ databases">
        <title>Leucobacter sp. CAS1, isolated from Chromium sludge.</title>
        <authorList>
            <person name="Xu Z."/>
        </authorList>
    </citation>
    <scope>NUCLEOTIDE SEQUENCE</scope>
    <source>
        <strain evidence="1">CSA1</strain>
    </source>
</reference>
<accession>A0A934UUM5</accession>
<comment type="caution">
    <text evidence="1">The sequence shown here is derived from an EMBL/GenBank/DDBJ whole genome shotgun (WGS) entry which is preliminary data.</text>
</comment>
<gene>
    <name evidence="1" type="ORF">JD276_05980</name>
</gene>
<evidence type="ECO:0000313" key="1">
    <source>
        <dbReference type="EMBL" id="MBK0418581.1"/>
    </source>
</evidence>
<keyword evidence="2" id="KW-1185">Reference proteome</keyword>
<evidence type="ECO:0000313" key="2">
    <source>
        <dbReference type="Proteomes" id="UP000608530"/>
    </source>
</evidence>
<dbReference type="EMBL" id="JAEHOH010000007">
    <property type="protein sequence ID" value="MBK0418581.1"/>
    <property type="molecule type" value="Genomic_DNA"/>
</dbReference>